<dbReference type="AlphaFoldDB" id="K6ZAS1"/>
<organism evidence="2 3">
    <name type="scientific">Paraglaciecola mesophila KMM 241</name>
    <dbReference type="NCBI Taxonomy" id="1128912"/>
    <lineage>
        <taxon>Bacteria</taxon>
        <taxon>Pseudomonadati</taxon>
        <taxon>Pseudomonadota</taxon>
        <taxon>Gammaproteobacteria</taxon>
        <taxon>Alteromonadales</taxon>
        <taxon>Alteromonadaceae</taxon>
        <taxon>Paraglaciecola</taxon>
    </lineage>
</organism>
<name>K6ZAS1_9ALTE</name>
<keyword evidence="1" id="KW-0812">Transmembrane</keyword>
<protein>
    <submittedName>
        <fullName evidence="2">Uncharacterized protein</fullName>
    </submittedName>
</protein>
<keyword evidence="1" id="KW-0472">Membrane</keyword>
<dbReference type="EMBL" id="BAEP01000075">
    <property type="protein sequence ID" value="GAC26078.1"/>
    <property type="molecule type" value="Genomic_DNA"/>
</dbReference>
<reference evidence="2 3" key="1">
    <citation type="journal article" date="2017" name="Antonie Van Leeuwenhoek">
        <title>Rhizobium rhizosphaerae sp. nov., a novel species isolated from rice rhizosphere.</title>
        <authorList>
            <person name="Zhao J.J."/>
            <person name="Zhang J."/>
            <person name="Zhang R.J."/>
            <person name="Zhang C.W."/>
            <person name="Yin H.Q."/>
            <person name="Zhang X.X."/>
        </authorList>
    </citation>
    <scope>NUCLEOTIDE SEQUENCE [LARGE SCALE GENOMIC DNA]</scope>
    <source>
        <strain evidence="2 3">KMM 241</strain>
    </source>
</reference>
<evidence type="ECO:0000256" key="1">
    <source>
        <dbReference type="SAM" id="Phobius"/>
    </source>
</evidence>
<keyword evidence="1" id="KW-1133">Transmembrane helix</keyword>
<sequence length="64" mass="7347">MMPEHSRKGELSCSNRFSLDPINLGSNKNFIYPKNNIDNADKNILMSLNLLFILYILSFIISLN</sequence>
<gene>
    <name evidence="2" type="ORF">GMES_3803</name>
</gene>
<accession>K6ZAS1</accession>
<comment type="caution">
    <text evidence="2">The sequence shown here is derived from an EMBL/GenBank/DDBJ whole genome shotgun (WGS) entry which is preliminary data.</text>
</comment>
<dbReference type="Proteomes" id="UP000006263">
    <property type="component" value="Unassembled WGS sequence"/>
</dbReference>
<feature type="transmembrane region" description="Helical" evidence="1">
    <location>
        <begin position="44"/>
        <end position="63"/>
    </location>
</feature>
<proteinExistence type="predicted"/>
<evidence type="ECO:0000313" key="3">
    <source>
        <dbReference type="Proteomes" id="UP000006263"/>
    </source>
</evidence>
<evidence type="ECO:0000313" key="2">
    <source>
        <dbReference type="EMBL" id="GAC26078.1"/>
    </source>
</evidence>